<comment type="similarity">
    <text evidence="1">Belongs to the ATP-dependent AMP-binding enzyme family.</text>
</comment>
<evidence type="ECO:0000313" key="6">
    <source>
        <dbReference type="Proteomes" id="UP000238350"/>
    </source>
</evidence>
<dbReference type="PROSITE" id="PS00455">
    <property type="entry name" value="AMP_BINDING"/>
    <property type="match status" value="1"/>
</dbReference>
<dbReference type="InterPro" id="IPR025110">
    <property type="entry name" value="AMP-bd_C"/>
</dbReference>
<protein>
    <submittedName>
        <fullName evidence="5">4-coumarate--CoA ligase 2</fullName>
    </submittedName>
</protein>
<evidence type="ECO:0000313" key="5">
    <source>
        <dbReference type="EMBL" id="PRT55679.1"/>
    </source>
</evidence>
<dbReference type="PANTHER" id="PTHR24096">
    <property type="entry name" value="LONG-CHAIN-FATTY-ACID--COA LIGASE"/>
    <property type="match status" value="1"/>
</dbReference>
<dbReference type="InterPro" id="IPR042099">
    <property type="entry name" value="ANL_N_sf"/>
</dbReference>
<dbReference type="GO" id="GO:0016405">
    <property type="term" value="F:CoA-ligase activity"/>
    <property type="evidence" value="ECO:0007669"/>
    <property type="project" value="TreeGrafter"/>
</dbReference>
<dbReference type="GeneID" id="36517047"/>
<evidence type="ECO:0000259" key="3">
    <source>
        <dbReference type="Pfam" id="PF00501"/>
    </source>
</evidence>
<dbReference type="InterPro" id="IPR020845">
    <property type="entry name" value="AMP-binding_CS"/>
</dbReference>
<sequence>MIFTSPWGPLKNWPKRNGAQYMVDSPFRESLDRPAFIDAPTGEVITIREQRTAIRRLAARFQDEYDLKKDDVVLLFGFNTIHTHTIHMATLSVLAVVSPANIMYNASELAHQASVVQPKLVIAADNKLDIAREAIRHAKIDTTVVSYSQMQNEIRHLIHNPSAREQAPIDCDGTTQHAYYCFSSGTSGLPKGVITTHLNIASNIGQQVETNSGMIRELHVFGAVLPMSHIYGLNSFVWLSQYRQVTCVVFPSFDFEMLLQSIVKYRISMLALVPPIILLFAKHPLVAKYPDIKKYLKFVKSGAAPISSSTIDLASSRLGNLDITQGYGLTETSPVTHTTGWDEKGYDNSTVGWLVPSCEARLVDPDTGKDVGYNERGELWVRGPNIMAGYLKDEKSTKNTFSDDGEWFKTGDVAVVDKSGQFQIVDRIKELIKSKGHQVAPAELEAILLSHPKVSDAAVVGVRDEDGVTELPRAYAVLHADANPRDVLSWFNKKVSKHKRFWGGMVVVDAIPKSPSGKILRRFLRDKKEEPKNVIGMELARL</sequence>
<feature type="domain" description="AMP-dependent synthetase/ligase" evidence="3">
    <location>
        <begin position="30"/>
        <end position="391"/>
    </location>
</feature>
<organism evidence="5 6">
    <name type="scientific">Wickerhamiella sorbophila</name>
    <dbReference type="NCBI Taxonomy" id="45607"/>
    <lineage>
        <taxon>Eukaryota</taxon>
        <taxon>Fungi</taxon>
        <taxon>Dikarya</taxon>
        <taxon>Ascomycota</taxon>
        <taxon>Saccharomycotina</taxon>
        <taxon>Dipodascomycetes</taxon>
        <taxon>Dipodascales</taxon>
        <taxon>Trichomonascaceae</taxon>
        <taxon>Wickerhamiella</taxon>
    </lineage>
</organism>
<dbReference type="Pfam" id="PF13193">
    <property type="entry name" value="AMP-binding_C"/>
    <property type="match status" value="1"/>
</dbReference>
<feature type="domain" description="AMP-binding enzyme C-terminal" evidence="4">
    <location>
        <begin position="443"/>
        <end position="518"/>
    </location>
</feature>
<dbReference type="Pfam" id="PF00501">
    <property type="entry name" value="AMP-binding"/>
    <property type="match status" value="1"/>
</dbReference>
<dbReference type="Gene3D" id="3.40.50.12780">
    <property type="entry name" value="N-terminal domain of ligase-like"/>
    <property type="match status" value="1"/>
</dbReference>
<evidence type="ECO:0000256" key="1">
    <source>
        <dbReference type="ARBA" id="ARBA00006432"/>
    </source>
</evidence>
<accession>A0A2T0FL20</accession>
<dbReference type="AlphaFoldDB" id="A0A2T0FL20"/>
<dbReference type="CDD" id="cd05911">
    <property type="entry name" value="Firefly_Luc_like"/>
    <property type="match status" value="1"/>
</dbReference>
<dbReference type="OrthoDB" id="1700726at2759"/>
<comment type="caution">
    <text evidence="5">The sequence shown here is derived from an EMBL/GenBank/DDBJ whole genome shotgun (WGS) entry which is preliminary data.</text>
</comment>
<dbReference type="InterPro" id="IPR000873">
    <property type="entry name" value="AMP-dep_synth/lig_dom"/>
</dbReference>
<dbReference type="RefSeq" id="XP_024665624.1">
    <property type="nucleotide sequence ID" value="XM_024809856.1"/>
</dbReference>
<dbReference type="Gene3D" id="3.30.300.30">
    <property type="match status" value="1"/>
</dbReference>
<gene>
    <name evidence="5" type="ORF">B9G98_03299</name>
</gene>
<keyword evidence="2 5" id="KW-0436">Ligase</keyword>
<evidence type="ECO:0000256" key="2">
    <source>
        <dbReference type="ARBA" id="ARBA00022598"/>
    </source>
</evidence>
<keyword evidence="6" id="KW-1185">Reference proteome</keyword>
<dbReference type="PANTHER" id="PTHR24096:SF149">
    <property type="entry name" value="AMP-BINDING DOMAIN-CONTAINING PROTEIN-RELATED"/>
    <property type="match status" value="1"/>
</dbReference>
<dbReference type="InterPro" id="IPR045851">
    <property type="entry name" value="AMP-bd_C_sf"/>
</dbReference>
<proteinExistence type="inferred from homology"/>
<dbReference type="STRING" id="45607.A0A2T0FL20"/>
<dbReference type="Proteomes" id="UP000238350">
    <property type="component" value="Unassembled WGS sequence"/>
</dbReference>
<evidence type="ECO:0000259" key="4">
    <source>
        <dbReference type="Pfam" id="PF13193"/>
    </source>
</evidence>
<name>A0A2T0FL20_9ASCO</name>
<reference evidence="5 6" key="1">
    <citation type="submission" date="2017-04" db="EMBL/GenBank/DDBJ databases">
        <title>Genome sequencing of [Candida] sorbophila.</title>
        <authorList>
            <person name="Ahn J.O."/>
        </authorList>
    </citation>
    <scope>NUCLEOTIDE SEQUENCE [LARGE SCALE GENOMIC DNA]</scope>
    <source>
        <strain evidence="5 6">DS02</strain>
    </source>
</reference>
<dbReference type="SUPFAM" id="SSF56801">
    <property type="entry name" value="Acetyl-CoA synthetase-like"/>
    <property type="match status" value="1"/>
</dbReference>
<dbReference type="EMBL" id="NDIQ01000022">
    <property type="protein sequence ID" value="PRT55679.1"/>
    <property type="molecule type" value="Genomic_DNA"/>
</dbReference>